<feature type="domain" description="Nucleotidyl transferase" evidence="3">
    <location>
        <begin position="2"/>
        <end position="224"/>
    </location>
</feature>
<reference evidence="4 5" key="1">
    <citation type="submission" date="2023-03" db="EMBL/GenBank/DDBJ databases">
        <title>Draft genome sequence of Thalassotalea eurytherma JCM 18482T.</title>
        <authorList>
            <person name="Sawabe T."/>
        </authorList>
    </citation>
    <scope>NUCLEOTIDE SEQUENCE [LARGE SCALE GENOMIC DNA]</scope>
    <source>
        <strain evidence="4 5">JCM 18482</strain>
    </source>
</reference>
<accession>A0ABQ6H3V2</accession>
<dbReference type="Gene3D" id="3.90.550.10">
    <property type="entry name" value="Spore Coat Polysaccharide Biosynthesis Protein SpsA, Chain A"/>
    <property type="match status" value="1"/>
</dbReference>
<evidence type="ECO:0000256" key="1">
    <source>
        <dbReference type="ARBA" id="ARBA00022679"/>
    </source>
</evidence>
<dbReference type="Pfam" id="PF00483">
    <property type="entry name" value="NTP_transferase"/>
    <property type="match status" value="1"/>
</dbReference>
<keyword evidence="5" id="KW-1185">Reference proteome</keyword>
<evidence type="ECO:0000313" key="4">
    <source>
        <dbReference type="EMBL" id="GLX82848.1"/>
    </source>
</evidence>
<evidence type="ECO:0000313" key="5">
    <source>
        <dbReference type="Proteomes" id="UP001157133"/>
    </source>
</evidence>
<evidence type="ECO:0000256" key="2">
    <source>
        <dbReference type="ARBA" id="ARBA00022695"/>
    </source>
</evidence>
<dbReference type="GO" id="GO:0016779">
    <property type="term" value="F:nucleotidyltransferase activity"/>
    <property type="evidence" value="ECO:0007669"/>
    <property type="project" value="UniProtKB-KW"/>
</dbReference>
<dbReference type="InterPro" id="IPR005835">
    <property type="entry name" value="NTP_transferase_dom"/>
</dbReference>
<dbReference type="PANTHER" id="PTHR43584:SF8">
    <property type="entry name" value="N-ACETYLMURAMATE ALPHA-1-PHOSPHATE URIDYLYLTRANSFERASE"/>
    <property type="match status" value="1"/>
</dbReference>
<evidence type="ECO:0000259" key="3">
    <source>
        <dbReference type="Pfam" id="PF00483"/>
    </source>
</evidence>
<dbReference type="CDD" id="cd06422">
    <property type="entry name" value="NTP_transferase_like_1"/>
    <property type="match status" value="1"/>
</dbReference>
<dbReference type="RefSeq" id="WP_284208233.1">
    <property type="nucleotide sequence ID" value="NZ_BSSU01000011.1"/>
</dbReference>
<protein>
    <submittedName>
        <fullName evidence="4">Mannose-1-phosphate guanylyltransferase</fullName>
    </submittedName>
</protein>
<gene>
    <name evidence="4" type="ORF">theurythT_23000</name>
</gene>
<dbReference type="SUPFAM" id="SSF53448">
    <property type="entry name" value="Nucleotide-diphospho-sugar transferases"/>
    <property type="match status" value="1"/>
</dbReference>
<comment type="caution">
    <text evidence="4">The sequence shown here is derived from an EMBL/GenBank/DDBJ whole genome shotgun (WGS) entry which is preliminary data.</text>
</comment>
<name>A0ABQ6H3V2_9GAMM</name>
<dbReference type="NCBIfam" id="NF045761">
    <property type="entry name" value="NAMPUrTaseMurU"/>
    <property type="match status" value="1"/>
</dbReference>
<keyword evidence="2 4" id="KW-0548">Nucleotidyltransferase</keyword>
<keyword evidence="1" id="KW-0808">Transferase</keyword>
<dbReference type="Proteomes" id="UP001157133">
    <property type="component" value="Unassembled WGS sequence"/>
</dbReference>
<dbReference type="PANTHER" id="PTHR43584">
    <property type="entry name" value="NUCLEOTIDYL TRANSFERASE"/>
    <property type="match status" value="1"/>
</dbReference>
<sequence length="231" mass="25625">MKAMILAAGKGERMRPLTNQCPKPMLKVFGKPLLEHHLIQLKKAGVTDVVINHAWYGEKIVEYFGDGSQWQMNIRYSKEEVGALETAGGIINVLSTFNDEPFLLVNGDVFCLLDYTKLSFNVNASAHIGLVKNPEHNLTGDFQLVEGQVVLPKNTDDETYTYSGIAVLRAKLFTPYLHHQGPLSLGTVLKSACQEGLVSGQVIETPWTDVGTPERLEQLNQQAQENGFKEI</sequence>
<dbReference type="EMBL" id="BSSU01000011">
    <property type="protein sequence ID" value="GLX82848.1"/>
    <property type="molecule type" value="Genomic_DNA"/>
</dbReference>
<dbReference type="InterPro" id="IPR029044">
    <property type="entry name" value="Nucleotide-diphossugar_trans"/>
</dbReference>
<dbReference type="InterPro" id="IPR050065">
    <property type="entry name" value="GlmU-like"/>
</dbReference>
<organism evidence="4 5">
    <name type="scientific">Thalassotalea eurytherma</name>
    <dbReference type="NCBI Taxonomy" id="1144278"/>
    <lineage>
        <taxon>Bacteria</taxon>
        <taxon>Pseudomonadati</taxon>
        <taxon>Pseudomonadota</taxon>
        <taxon>Gammaproteobacteria</taxon>
        <taxon>Alteromonadales</taxon>
        <taxon>Colwelliaceae</taxon>
        <taxon>Thalassotalea</taxon>
    </lineage>
</organism>
<proteinExistence type="predicted"/>
<dbReference type="InterPro" id="IPR054790">
    <property type="entry name" value="MurU"/>
</dbReference>